<dbReference type="EMBL" id="JAUKVY010000061">
    <property type="protein sequence ID" value="MDO1538067.1"/>
    <property type="molecule type" value="Genomic_DNA"/>
</dbReference>
<evidence type="ECO:0000313" key="2">
    <source>
        <dbReference type="EMBL" id="MDO1538067.1"/>
    </source>
</evidence>
<evidence type="ECO:0000259" key="1">
    <source>
        <dbReference type="Pfam" id="PF12770"/>
    </source>
</evidence>
<comment type="caution">
    <text evidence="2">The sequence shown here is derived from an EMBL/GenBank/DDBJ whole genome shotgun (WGS) entry which is preliminary data.</text>
</comment>
<protein>
    <submittedName>
        <fullName evidence="2">Tetratricopeptide repeat protein</fullName>
    </submittedName>
</protein>
<reference evidence="2" key="1">
    <citation type="submission" date="2023-06" db="EMBL/GenBank/DDBJ databases">
        <authorList>
            <person name="Jiang Y."/>
            <person name="Liu Q."/>
        </authorList>
    </citation>
    <scope>NUCLEOTIDE SEQUENCE</scope>
    <source>
        <strain evidence="2">CGMCC 1.12090</strain>
    </source>
</reference>
<evidence type="ECO:0000313" key="3">
    <source>
        <dbReference type="Proteomes" id="UP001169027"/>
    </source>
</evidence>
<dbReference type="Proteomes" id="UP001169027">
    <property type="component" value="Unassembled WGS sequence"/>
</dbReference>
<organism evidence="2 3">
    <name type="scientific">Variovorax ginsengisoli</name>
    <dbReference type="NCBI Taxonomy" id="363844"/>
    <lineage>
        <taxon>Bacteria</taxon>
        <taxon>Pseudomonadati</taxon>
        <taxon>Pseudomonadota</taxon>
        <taxon>Betaproteobacteria</taxon>
        <taxon>Burkholderiales</taxon>
        <taxon>Comamonadaceae</taxon>
        <taxon>Variovorax</taxon>
    </lineage>
</organism>
<name>A0ABT8SIS8_9BURK</name>
<dbReference type="InterPro" id="IPR024983">
    <property type="entry name" value="CHAT_dom"/>
</dbReference>
<proteinExistence type="predicted"/>
<dbReference type="PANTHER" id="PTHR46082:SF6">
    <property type="entry name" value="AAA+ ATPASE DOMAIN-CONTAINING PROTEIN-RELATED"/>
    <property type="match status" value="1"/>
</dbReference>
<keyword evidence="3" id="KW-1185">Reference proteome</keyword>
<dbReference type="Pfam" id="PF13424">
    <property type="entry name" value="TPR_12"/>
    <property type="match status" value="1"/>
</dbReference>
<dbReference type="Pfam" id="PF13374">
    <property type="entry name" value="TPR_10"/>
    <property type="match status" value="1"/>
</dbReference>
<dbReference type="InterPro" id="IPR053137">
    <property type="entry name" value="NLR-like"/>
</dbReference>
<dbReference type="Pfam" id="PF12770">
    <property type="entry name" value="CHAT"/>
    <property type="match status" value="1"/>
</dbReference>
<dbReference type="PANTHER" id="PTHR46082">
    <property type="entry name" value="ATP/GTP-BINDING PROTEIN-RELATED"/>
    <property type="match status" value="1"/>
</dbReference>
<dbReference type="InterPro" id="IPR011990">
    <property type="entry name" value="TPR-like_helical_dom_sf"/>
</dbReference>
<accession>A0ABT8SIS8</accession>
<gene>
    <name evidence="2" type="ORF">Q2T77_38175</name>
</gene>
<sequence length="1097" mass="120554">MNMNEQDMLCEWRPSAPISADEEALLLEIAGSALSDGLHTDTHDGAQYLKSKGMGLRPVTRTSRPIGLLTFGKRSLADGEYRKALSAFALALRLRLVDHQDDSEPVLEALHEVAVALVQLDELELASRLFRQVIAIRERELGVTHLYTIQSTNALVATLVQLGQAPKAVDLAMELLRVCQAERGFNDLETLGVWHNCGTAMAASGHLDKACSTLEEALQIAKDHWGPDHESALNLEYSLGEALYQRGEFTRAIELESHVHRVRERTLGAEHPLTLKTAGNLIHSLLKANRGSETIGLSSDHRRRVESLHGIESFKTLRARKLEDASNARSTGNLDSSTAIYEQLRRLHGDVHPETLIASLDVADEKAAAGEWDAGRILFETAFNTLELRYGLDHAFTLIAACRLLTAASTQRDFECTRLLSLRLLASLGRMTQIKREIFTTAKECVESWVDEVIQNDLRGEGGHAPDRFEEVRPLLLEASRYLQELRELGSSESVQDSNEDFSRFHHWWLHLSLRYAPDEAIVALSPLHGMQTWTVVGDEISKLASEAPSASTGLPSLRRALADLRTEIGLVQARATVEEGPSASPRIVLAKSEQQHATRVEVNRLLAQERELLARYREAREEARELDPAMAAFALPYSELTVSKIAAQLESGSGLAVLHTTGDTRIAIIITNGGLDVQQIPDLPSTQEKMPALGHTGEVSRNSGMRDLLSKTKSASDEEIATREVRTWTEDLDLHLAESFWTLLHIAHPEIWRWQIVSGPGTHGLAVTTAPQWGQASFYCGIPAYLRLRSLPKRKLAPAKVDVIVEPNWSRAPIPFVEAEAKLNARLRLGAIVTRTDAQSWLTRRENRYADSWLIACHGIVDGEAQSLHGSLLIDAGRETRFDALAVSALAKSSDVSEVFLSACVGGLVGSTHTGDALGIVAALQVQGVRAVIACLAPVSDFYMPLLSSAYVLARRTDAPPTALHQAKVQLLSGDWPRRMVTAVQDIYREQIVEVLHRIALLGALGADQSSALVALVDTLRDWVLPDDFRKTWFDASIVATIQARSFAASEWCTVEASRKSLANRVVGGLVDARAGLPPPSRRAIEQICACTVCYG</sequence>
<dbReference type="RefSeq" id="WP_301816472.1">
    <property type="nucleotide sequence ID" value="NZ_JAUJZH010000061.1"/>
</dbReference>
<feature type="domain" description="CHAT" evidence="1">
    <location>
        <begin position="810"/>
        <end position="977"/>
    </location>
</feature>
<dbReference type="Gene3D" id="1.25.40.10">
    <property type="entry name" value="Tetratricopeptide repeat domain"/>
    <property type="match status" value="2"/>
</dbReference>
<dbReference type="SUPFAM" id="SSF48452">
    <property type="entry name" value="TPR-like"/>
    <property type="match status" value="1"/>
</dbReference>